<protein>
    <submittedName>
        <fullName evidence="2">Uncharacterized protein</fullName>
    </submittedName>
</protein>
<dbReference type="PANTHER" id="PTHR12970">
    <property type="entry name" value="PROTEASOME ASSEMBLY CHAPERONE 2"/>
    <property type="match status" value="1"/>
</dbReference>
<dbReference type="Proteomes" id="UP000729402">
    <property type="component" value="Unassembled WGS sequence"/>
</dbReference>
<name>A0A8J5SUF1_ZIZPA</name>
<dbReference type="OrthoDB" id="10260712at2759"/>
<evidence type="ECO:0000313" key="2">
    <source>
        <dbReference type="EMBL" id="KAG8080368.1"/>
    </source>
</evidence>
<sequence>MAVAAFAHLLGIRGLRGDDSGRGPTSARQRRRGSHSPRGPRARSGISHPSRVLLLPRGTTLSIGNMGQLAVHLLVSSSGERQVAYLDEPSVLPCAGNDAFGSDAIGDLALALEGWGLDI</sequence>
<dbReference type="PANTHER" id="PTHR12970:SF1">
    <property type="entry name" value="PROTEASOME ASSEMBLY CHAPERONE 2"/>
    <property type="match status" value="1"/>
</dbReference>
<dbReference type="GO" id="GO:0005829">
    <property type="term" value="C:cytosol"/>
    <property type="evidence" value="ECO:0007669"/>
    <property type="project" value="TreeGrafter"/>
</dbReference>
<feature type="compositionally biased region" description="Basic residues" evidence="1">
    <location>
        <begin position="28"/>
        <end position="41"/>
    </location>
</feature>
<keyword evidence="3" id="KW-1185">Reference proteome</keyword>
<dbReference type="AlphaFoldDB" id="A0A8J5SUF1"/>
<evidence type="ECO:0000256" key="1">
    <source>
        <dbReference type="SAM" id="MobiDB-lite"/>
    </source>
</evidence>
<reference evidence="2" key="2">
    <citation type="submission" date="2021-02" db="EMBL/GenBank/DDBJ databases">
        <authorList>
            <person name="Kimball J.A."/>
            <person name="Haas M.W."/>
            <person name="Macchietto M."/>
            <person name="Kono T."/>
            <person name="Duquette J."/>
            <person name="Shao M."/>
        </authorList>
    </citation>
    <scope>NUCLEOTIDE SEQUENCE</scope>
    <source>
        <tissue evidence="2">Fresh leaf tissue</tissue>
    </source>
</reference>
<organism evidence="2 3">
    <name type="scientific">Zizania palustris</name>
    <name type="common">Northern wild rice</name>
    <dbReference type="NCBI Taxonomy" id="103762"/>
    <lineage>
        <taxon>Eukaryota</taxon>
        <taxon>Viridiplantae</taxon>
        <taxon>Streptophyta</taxon>
        <taxon>Embryophyta</taxon>
        <taxon>Tracheophyta</taxon>
        <taxon>Spermatophyta</taxon>
        <taxon>Magnoliopsida</taxon>
        <taxon>Liliopsida</taxon>
        <taxon>Poales</taxon>
        <taxon>Poaceae</taxon>
        <taxon>BOP clade</taxon>
        <taxon>Oryzoideae</taxon>
        <taxon>Oryzeae</taxon>
        <taxon>Zizaniinae</taxon>
        <taxon>Zizania</taxon>
    </lineage>
</organism>
<accession>A0A8J5SUF1</accession>
<dbReference type="GO" id="GO:0005634">
    <property type="term" value="C:nucleus"/>
    <property type="evidence" value="ECO:0007669"/>
    <property type="project" value="TreeGrafter"/>
</dbReference>
<gene>
    <name evidence="2" type="ORF">GUJ93_ZPchr0007g3233</name>
</gene>
<feature type="region of interest" description="Disordered" evidence="1">
    <location>
        <begin position="15"/>
        <end position="49"/>
    </location>
</feature>
<evidence type="ECO:0000313" key="3">
    <source>
        <dbReference type="Proteomes" id="UP000729402"/>
    </source>
</evidence>
<dbReference type="EMBL" id="JAAALK010000282">
    <property type="protein sequence ID" value="KAG8080368.1"/>
    <property type="molecule type" value="Genomic_DNA"/>
</dbReference>
<comment type="caution">
    <text evidence="2">The sequence shown here is derived from an EMBL/GenBank/DDBJ whole genome shotgun (WGS) entry which is preliminary data.</text>
</comment>
<proteinExistence type="predicted"/>
<dbReference type="GO" id="GO:0043248">
    <property type="term" value="P:proteasome assembly"/>
    <property type="evidence" value="ECO:0007669"/>
    <property type="project" value="TreeGrafter"/>
</dbReference>
<reference evidence="2" key="1">
    <citation type="journal article" date="2021" name="bioRxiv">
        <title>Whole Genome Assembly and Annotation of Northern Wild Rice, Zizania palustris L., Supports a Whole Genome Duplication in the Zizania Genus.</title>
        <authorList>
            <person name="Haas M."/>
            <person name="Kono T."/>
            <person name="Macchietto M."/>
            <person name="Millas R."/>
            <person name="McGilp L."/>
            <person name="Shao M."/>
            <person name="Duquette J."/>
            <person name="Hirsch C.N."/>
            <person name="Kimball J."/>
        </authorList>
    </citation>
    <scope>NUCLEOTIDE SEQUENCE</scope>
    <source>
        <tissue evidence="2">Fresh leaf tissue</tissue>
    </source>
</reference>
<dbReference type="InterPro" id="IPR016562">
    <property type="entry name" value="Proteasome_assmbl_chp_2_euk"/>
</dbReference>